<evidence type="ECO:0000256" key="8">
    <source>
        <dbReference type="ARBA" id="ARBA00022679"/>
    </source>
</evidence>
<evidence type="ECO:0000256" key="5">
    <source>
        <dbReference type="ARBA" id="ARBA00022490"/>
    </source>
</evidence>
<keyword evidence="8" id="KW-0808">Transferase</keyword>
<dbReference type="Proteomes" id="UP000187209">
    <property type="component" value="Unassembled WGS sequence"/>
</dbReference>
<feature type="region of interest" description="Disordered" evidence="19">
    <location>
        <begin position="1"/>
        <end position="20"/>
    </location>
</feature>
<reference evidence="22 23" key="1">
    <citation type="submission" date="2016-11" db="EMBL/GenBank/DDBJ databases">
        <title>The macronuclear genome of Stentor coeruleus: a giant cell with tiny introns.</title>
        <authorList>
            <person name="Slabodnick M."/>
            <person name="Ruby J.G."/>
            <person name="Reiff S.B."/>
            <person name="Swart E.C."/>
            <person name="Gosai S."/>
            <person name="Prabakaran S."/>
            <person name="Witkowska E."/>
            <person name="Larue G.E."/>
            <person name="Fisher S."/>
            <person name="Freeman R.M."/>
            <person name="Gunawardena J."/>
            <person name="Chu W."/>
            <person name="Stover N.A."/>
            <person name="Gregory B.D."/>
            <person name="Nowacki M."/>
            <person name="Derisi J."/>
            <person name="Roy S.W."/>
            <person name="Marshall W.F."/>
            <person name="Sood P."/>
        </authorList>
    </citation>
    <scope>NUCLEOTIDE SEQUENCE [LARGE SCALE GENOMIC DNA]</scope>
    <source>
        <strain evidence="22">WM001</strain>
    </source>
</reference>
<dbReference type="EC" id="2.7.11.12" evidence="4"/>
<dbReference type="PROSITE" id="PS00109">
    <property type="entry name" value="PROTEIN_KINASE_TYR"/>
    <property type="match status" value="1"/>
</dbReference>
<feature type="domain" description="Cyclic nucleotide-binding" evidence="21">
    <location>
        <begin position="175"/>
        <end position="275"/>
    </location>
</feature>
<gene>
    <name evidence="22" type="ORF">SteCoe_23780</name>
</gene>
<dbReference type="Gene3D" id="3.30.200.20">
    <property type="entry name" value="Phosphorylase Kinase, domain 1"/>
    <property type="match status" value="1"/>
</dbReference>
<dbReference type="FunFam" id="2.60.120.10:FF:000068">
    <property type="entry name" value="cGMP-dependent protein kinase"/>
    <property type="match status" value="1"/>
</dbReference>
<dbReference type="PROSITE" id="PS00888">
    <property type="entry name" value="CNMP_BINDING_1"/>
    <property type="match status" value="1"/>
</dbReference>
<dbReference type="Pfam" id="PF00069">
    <property type="entry name" value="Pkinase"/>
    <property type="match status" value="1"/>
</dbReference>
<dbReference type="Gene3D" id="2.60.120.10">
    <property type="entry name" value="Jelly Rolls"/>
    <property type="match status" value="3"/>
</dbReference>
<evidence type="ECO:0000256" key="1">
    <source>
        <dbReference type="ARBA" id="ARBA00001946"/>
    </source>
</evidence>
<evidence type="ECO:0000256" key="4">
    <source>
        <dbReference type="ARBA" id="ARBA00012428"/>
    </source>
</evidence>
<dbReference type="PRINTS" id="PR00103">
    <property type="entry name" value="CAMPKINASE"/>
</dbReference>
<evidence type="ECO:0000256" key="14">
    <source>
        <dbReference type="ARBA" id="ARBA00022992"/>
    </source>
</evidence>
<feature type="domain" description="Protein kinase" evidence="20">
    <location>
        <begin position="518"/>
        <end position="783"/>
    </location>
</feature>
<evidence type="ECO:0000256" key="3">
    <source>
        <dbReference type="ARBA" id="ARBA00006352"/>
    </source>
</evidence>
<keyword evidence="23" id="KW-1185">Reference proteome</keyword>
<dbReference type="InterPro" id="IPR008266">
    <property type="entry name" value="Tyr_kinase_AS"/>
</dbReference>
<dbReference type="PROSITE" id="PS50011">
    <property type="entry name" value="PROTEIN_KINASE_DOM"/>
    <property type="match status" value="1"/>
</dbReference>
<dbReference type="InterPro" id="IPR000595">
    <property type="entry name" value="cNMP-bd_dom"/>
</dbReference>
<evidence type="ECO:0000256" key="11">
    <source>
        <dbReference type="ARBA" id="ARBA00022777"/>
    </source>
</evidence>
<evidence type="ECO:0000256" key="13">
    <source>
        <dbReference type="ARBA" id="ARBA00022842"/>
    </source>
</evidence>
<evidence type="ECO:0000256" key="9">
    <source>
        <dbReference type="ARBA" id="ARBA00022723"/>
    </source>
</evidence>
<sequence>MGKCISKPIKSPKNQETTTSTITDELKSEIKSAQEVISVMTPPQLEFLTTTLKDYYLFKGLNNDDLDDIINKLRLFVVPPNEFIIVQGEVGNFFYILNSGEADIIVNGNKVGEYSRTGCFGELALLTNSRRKASIKTKTKCSLWGIDRLTFKNALKLIRSTSKDEIKKLLFQAPFFAFLSDSCKNQLLEVSIINDYSDQDMIIEENQEAWFIYIIKSGIVKITVNGIEKGTQSEGQVFGEGALLTGDNKRRATVSSVGSTQIISLDQKAVIEIVGVNYKEIFQKNVIINCLANDENFKFFDLDVIKNIAKAFTVKTLYTDEVAIKYVEDIKNYIYVVCYGCIKSDTNAYGTYQIIGLGNALAKKIGRFPYTATTETAFAFAQLPDIEEKLGFSMNFFKKELKSYFFIKSLYFFSTLSLPGIELICKNLAEVKFSRNFVIYEEEDLNDNIYIIKEGAVGIYSKSTLIARLDKGSTFGETCLSWAKRQVTAKTLTKCTCLEISKDKFVKYHESAIAEKVIRKMYYESQFSFTDLKFSERINTNYNRDYVFGWSDINRMFYFVEVIYKSTVTNKEKFSNIVDEKCIMIQLDNPHIPKLLRTYSDLGNVYFVYEYFPFEYLNKFKGNRFREDEAKFIILSLCSVLDYLATKNILHRDISRNNVLIDSKGQVWLFGFNYAKKIENRSYTILDSSLEYRAKEVILGRGYTRASEYWSLGVLLFELLTGQLPFGIRYFDNPDEIIEKIIKKPLVIPEYIEASTQRILEGLLQEDPSKRFQFEDIKISSWARGYEIKDIGNNILEGVFKPSTRQIVGSTFTLRDPGRKMASLLNNKHLDEYEDIEWDEFF</sequence>
<dbReference type="Gene3D" id="1.10.510.10">
    <property type="entry name" value="Transferase(Phosphotransferase) domain 1"/>
    <property type="match status" value="1"/>
</dbReference>
<keyword evidence="15" id="KW-0472">Membrane</keyword>
<evidence type="ECO:0000256" key="15">
    <source>
        <dbReference type="ARBA" id="ARBA00023136"/>
    </source>
</evidence>
<keyword evidence="10" id="KW-0547">Nucleotide-binding</keyword>
<dbReference type="GO" id="GO:0004691">
    <property type="term" value="F:cAMP-dependent protein kinase activity"/>
    <property type="evidence" value="ECO:0007669"/>
    <property type="project" value="TreeGrafter"/>
</dbReference>
<comment type="catalytic activity">
    <reaction evidence="17">
        <text>L-threonyl-[protein] + ATP = O-phospho-L-threonyl-[protein] + ADP + H(+)</text>
        <dbReference type="Rhea" id="RHEA:46608"/>
        <dbReference type="Rhea" id="RHEA-COMP:11060"/>
        <dbReference type="Rhea" id="RHEA-COMP:11605"/>
        <dbReference type="ChEBI" id="CHEBI:15378"/>
        <dbReference type="ChEBI" id="CHEBI:30013"/>
        <dbReference type="ChEBI" id="CHEBI:30616"/>
        <dbReference type="ChEBI" id="CHEBI:61977"/>
        <dbReference type="ChEBI" id="CHEBI:456216"/>
        <dbReference type="EC" id="2.7.11.12"/>
    </reaction>
</comment>
<keyword evidence="14" id="KW-0142">cGMP-binding</keyword>
<keyword evidence="11" id="KW-0418">Kinase</keyword>
<keyword evidence="6" id="KW-0723">Serine/threonine-protein kinase</keyword>
<dbReference type="GO" id="GO:0012505">
    <property type="term" value="C:endomembrane system"/>
    <property type="evidence" value="ECO:0007669"/>
    <property type="project" value="UniProtKB-SubCell"/>
</dbReference>
<dbReference type="GO" id="GO:0046872">
    <property type="term" value="F:metal ion binding"/>
    <property type="evidence" value="ECO:0007669"/>
    <property type="project" value="UniProtKB-KW"/>
</dbReference>
<organism evidence="22 23">
    <name type="scientific">Stentor coeruleus</name>
    <dbReference type="NCBI Taxonomy" id="5963"/>
    <lineage>
        <taxon>Eukaryota</taxon>
        <taxon>Sar</taxon>
        <taxon>Alveolata</taxon>
        <taxon>Ciliophora</taxon>
        <taxon>Postciliodesmatophora</taxon>
        <taxon>Heterotrichea</taxon>
        <taxon>Heterotrichida</taxon>
        <taxon>Stentoridae</taxon>
        <taxon>Stentor</taxon>
    </lineage>
</organism>
<dbReference type="InterPro" id="IPR011009">
    <property type="entry name" value="Kinase-like_dom_sf"/>
</dbReference>
<evidence type="ECO:0000256" key="19">
    <source>
        <dbReference type="SAM" id="MobiDB-lite"/>
    </source>
</evidence>
<dbReference type="PROSITE" id="PS50042">
    <property type="entry name" value="CNMP_BINDING_3"/>
    <property type="match status" value="3"/>
</dbReference>
<dbReference type="SMART" id="SM00100">
    <property type="entry name" value="cNMP"/>
    <property type="match status" value="3"/>
</dbReference>
<dbReference type="InterPro" id="IPR018490">
    <property type="entry name" value="cNMP-bd_dom_sf"/>
</dbReference>
<accession>A0A1R2BJ05</accession>
<comment type="catalytic activity">
    <reaction evidence="18">
        <text>L-seryl-[protein] + ATP = O-phospho-L-seryl-[protein] + ADP + H(+)</text>
        <dbReference type="Rhea" id="RHEA:17989"/>
        <dbReference type="Rhea" id="RHEA-COMP:9863"/>
        <dbReference type="Rhea" id="RHEA-COMP:11604"/>
        <dbReference type="ChEBI" id="CHEBI:15378"/>
        <dbReference type="ChEBI" id="CHEBI:29999"/>
        <dbReference type="ChEBI" id="CHEBI:30616"/>
        <dbReference type="ChEBI" id="CHEBI:83421"/>
        <dbReference type="ChEBI" id="CHEBI:456216"/>
        <dbReference type="EC" id="2.7.11.12"/>
    </reaction>
</comment>
<protein>
    <recommendedName>
        <fullName evidence="16">cGMP-dependent protein kinase</fullName>
        <ecNumber evidence="4">2.7.11.12</ecNumber>
    </recommendedName>
</protein>
<evidence type="ECO:0000313" key="22">
    <source>
        <dbReference type="EMBL" id="OMJ76767.1"/>
    </source>
</evidence>
<dbReference type="CDD" id="cd00038">
    <property type="entry name" value="CAP_ED"/>
    <property type="match status" value="3"/>
</dbReference>
<name>A0A1R2BJ05_9CILI</name>
<dbReference type="GO" id="GO:0005952">
    <property type="term" value="C:cAMP-dependent protein kinase complex"/>
    <property type="evidence" value="ECO:0007669"/>
    <property type="project" value="TreeGrafter"/>
</dbReference>
<evidence type="ECO:0000256" key="10">
    <source>
        <dbReference type="ARBA" id="ARBA00022741"/>
    </source>
</evidence>
<evidence type="ECO:0000256" key="16">
    <source>
        <dbReference type="ARBA" id="ARBA00024113"/>
    </source>
</evidence>
<dbReference type="GO" id="GO:0005524">
    <property type="term" value="F:ATP binding"/>
    <property type="evidence" value="ECO:0007669"/>
    <property type="project" value="UniProtKB-KW"/>
</dbReference>
<feature type="domain" description="Cyclic nucleotide-binding" evidence="21">
    <location>
        <begin position="57"/>
        <end position="155"/>
    </location>
</feature>
<evidence type="ECO:0000256" key="6">
    <source>
        <dbReference type="ARBA" id="ARBA00022527"/>
    </source>
</evidence>
<dbReference type="GO" id="GO:0004692">
    <property type="term" value="F:cGMP-dependent protein kinase activity"/>
    <property type="evidence" value="ECO:0007669"/>
    <property type="project" value="UniProtKB-EC"/>
</dbReference>
<evidence type="ECO:0000256" key="17">
    <source>
        <dbReference type="ARBA" id="ARBA00047298"/>
    </source>
</evidence>
<evidence type="ECO:0000259" key="20">
    <source>
        <dbReference type="PROSITE" id="PS50011"/>
    </source>
</evidence>
<feature type="domain" description="Cyclic nucleotide-binding" evidence="21">
    <location>
        <begin position="412"/>
        <end position="505"/>
    </location>
</feature>
<evidence type="ECO:0000313" key="23">
    <source>
        <dbReference type="Proteomes" id="UP000187209"/>
    </source>
</evidence>
<comment type="subcellular location">
    <subcellularLocation>
        <location evidence="2">Endomembrane system</location>
    </subcellularLocation>
</comment>
<dbReference type="InterPro" id="IPR018488">
    <property type="entry name" value="cNMP-bd_CS"/>
</dbReference>
<evidence type="ECO:0000256" key="12">
    <source>
        <dbReference type="ARBA" id="ARBA00022840"/>
    </source>
</evidence>
<proteinExistence type="inferred from homology"/>
<dbReference type="Pfam" id="PF00027">
    <property type="entry name" value="cNMP_binding"/>
    <property type="match status" value="3"/>
</dbReference>
<dbReference type="PANTHER" id="PTHR24353:SF37">
    <property type="entry name" value="CAMP-DEPENDENT PROTEIN KINASE CATALYTIC SUBUNIT PRKX"/>
    <property type="match status" value="1"/>
</dbReference>
<comment type="caution">
    <text evidence="22">The sequence shown here is derived from an EMBL/GenBank/DDBJ whole genome shotgun (WGS) entry which is preliminary data.</text>
</comment>
<evidence type="ECO:0000256" key="18">
    <source>
        <dbReference type="ARBA" id="ARBA00047462"/>
    </source>
</evidence>
<comment type="cofactor">
    <cofactor evidence="1">
        <name>Mg(2+)</name>
        <dbReference type="ChEBI" id="CHEBI:18420"/>
    </cofactor>
</comment>
<evidence type="ECO:0000259" key="21">
    <source>
        <dbReference type="PROSITE" id="PS50042"/>
    </source>
</evidence>
<dbReference type="SUPFAM" id="SSF51206">
    <property type="entry name" value="cAMP-binding domain-like"/>
    <property type="match status" value="3"/>
</dbReference>
<keyword evidence="7" id="KW-0140">cGMP</keyword>
<comment type="similarity">
    <text evidence="3">Belongs to the protein kinase superfamily. AGC Ser/Thr protein kinase family. cGMP subfamily.</text>
</comment>
<dbReference type="EMBL" id="MPUH01000612">
    <property type="protein sequence ID" value="OMJ76767.1"/>
    <property type="molecule type" value="Genomic_DNA"/>
</dbReference>
<dbReference type="InterPro" id="IPR000719">
    <property type="entry name" value="Prot_kinase_dom"/>
</dbReference>
<keyword evidence="9" id="KW-0479">Metal-binding</keyword>
<dbReference type="PANTHER" id="PTHR24353">
    <property type="entry name" value="CYCLIC NUCLEOTIDE-DEPENDENT PROTEIN KINASE"/>
    <property type="match status" value="1"/>
</dbReference>
<dbReference type="SUPFAM" id="SSF56112">
    <property type="entry name" value="Protein kinase-like (PK-like)"/>
    <property type="match status" value="1"/>
</dbReference>
<evidence type="ECO:0000256" key="2">
    <source>
        <dbReference type="ARBA" id="ARBA00004308"/>
    </source>
</evidence>
<keyword evidence="5" id="KW-0963">Cytoplasm</keyword>
<dbReference type="OrthoDB" id="100546at2759"/>
<evidence type="ECO:0000256" key="7">
    <source>
        <dbReference type="ARBA" id="ARBA00022535"/>
    </source>
</evidence>
<dbReference type="InterPro" id="IPR014710">
    <property type="entry name" value="RmlC-like_jellyroll"/>
</dbReference>
<dbReference type="GO" id="GO:0030553">
    <property type="term" value="F:cGMP binding"/>
    <property type="evidence" value="ECO:0007669"/>
    <property type="project" value="UniProtKB-KW"/>
</dbReference>
<keyword evidence="12" id="KW-0067">ATP-binding</keyword>
<dbReference type="AlphaFoldDB" id="A0A1R2BJ05"/>
<keyword evidence="13" id="KW-0460">Magnesium</keyword>